<evidence type="ECO:0000256" key="5">
    <source>
        <dbReference type="ARBA" id="ARBA00022723"/>
    </source>
</evidence>
<dbReference type="InterPro" id="IPR012337">
    <property type="entry name" value="RNaseH-like_sf"/>
</dbReference>
<dbReference type="PANTHER" id="PTHR37984">
    <property type="entry name" value="PROTEIN CBG26694"/>
    <property type="match status" value="1"/>
</dbReference>
<dbReference type="Pfam" id="PF24626">
    <property type="entry name" value="SH3_Tf2-1"/>
    <property type="match status" value="1"/>
</dbReference>
<evidence type="ECO:0000256" key="11">
    <source>
        <dbReference type="ARBA" id="ARBA00022908"/>
    </source>
</evidence>
<dbReference type="GO" id="GO:0046872">
    <property type="term" value="F:metal ion binding"/>
    <property type="evidence" value="ECO:0007669"/>
    <property type="project" value="UniProtKB-KW"/>
</dbReference>
<evidence type="ECO:0000259" key="16">
    <source>
        <dbReference type="PROSITE" id="PS50013"/>
    </source>
</evidence>
<evidence type="ECO:0000256" key="4">
    <source>
        <dbReference type="ARBA" id="ARBA00022722"/>
    </source>
</evidence>
<dbReference type="InterPro" id="IPR000953">
    <property type="entry name" value="Chromo/chromo_shadow_dom"/>
</dbReference>
<dbReference type="Pfam" id="PF17917">
    <property type="entry name" value="RT_RNaseH"/>
    <property type="match status" value="1"/>
</dbReference>
<dbReference type="HOGENOM" id="CLU_000384_38_2_1"/>
<dbReference type="GO" id="GO:0003964">
    <property type="term" value="F:RNA-directed DNA polymerase activity"/>
    <property type="evidence" value="ECO:0007669"/>
    <property type="project" value="UniProtKB-KW"/>
</dbReference>
<dbReference type="GO" id="GO:0003677">
    <property type="term" value="F:DNA binding"/>
    <property type="evidence" value="ECO:0007669"/>
    <property type="project" value="UniProtKB-KW"/>
</dbReference>
<reference evidence="19 20" key="1">
    <citation type="journal article" date="2013" name="J. Biotechnol.">
        <title>Establishment and interpretation of the genome sequence of the phytopathogenic fungus Rhizoctonia solani AG1-IB isolate 7/3/14.</title>
        <authorList>
            <person name="Wibberg D.W."/>
            <person name="Jelonek L.J."/>
            <person name="Rupp O.R."/>
            <person name="Hennig M.H."/>
            <person name="Eikmeyer F.E."/>
            <person name="Goesmann A.G."/>
            <person name="Hartmann A.H."/>
            <person name="Borriss R.B."/>
            <person name="Grosch R.G."/>
            <person name="Puehler A.P."/>
            <person name="Schlueter A.S."/>
        </authorList>
    </citation>
    <scope>NUCLEOTIDE SEQUENCE [LARGE SCALE GENOMIC DNA]</scope>
    <source>
        <strain evidence="20">AG1-IB / isolate 7/3/14</strain>
    </source>
</reference>
<dbReference type="GO" id="GO:0004519">
    <property type="term" value="F:endonuclease activity"/>
    <property type="evidence" value="ECO:0007669"/>
    <property type="project" value="UniProtKB-KW"/>
</dbReference>
<dbReference type="Proteomes" id="UP000012065">
    <property type="component" value="Unassembled WGS sequence"/>
</dbReference>
<dbReference type="PANTHER" id="PTHR37984:SF5">
    <property type="entry name" value="PROTEIN NYNRIN-LIKE"/>
    <property type="match status" value="1"/>
</dbReference>
<dbReference type="CDD" id="cd09274">
    <property type="entry name" value="RNase_HI_RT_Ty3"/>
    <property type="match status" value="1"/>
</dbReference>
<accession>M5C3J4</accession>
<evidence type="ECO:0000256" key="12">
    <source>
        <dbReference type="ARBA" id="ARBA00022918"/>
    </source>
</evidence>
<evidence type="ECO:0000256" key="2">
    <source>
        <dbReference type="ARBA" id="ARBA00022679"/>
    </source>
</evidence>
<keyword evidence="10" id="KW-0694">RNA-binding</keyword>
<evidence type="ECO:0000256" key="8">
    <source>
        <dbReference type="ARBA" id="ARBA00022801"/>
    </source>
</evidence>
<evidence type="ECO:0000313" key="20">
    <source>
        <dbReference type="Proteomes" id="UP000012065"/>
    </source>
</evidence>
<dbReference type="GO" id="GO:0005634">
    <property type="term" value="C:nucleus"/>
    <property type="evidence" value="ECO:0007669"/>
    <property type="project" value="UniProtKB-ARBA"/>
</dbReference>
<dbReference type="InterPro" id="IPR000477">
    <property type="entry name" value="RT_dom"/>
</dbReference>
<dbReference type="InterPro" id="IPR056924">
    <property type="entry name" value="SH3_Tf2-1"/>
</dbReference>
<dbReference type="GO" id="GO:0015074">
    <property type="term" value="P:DNA integration"/>
    <property type="evidence" value="ECO:0007669"/>
    <property type="project" value="UniProtKB-KW"/>
</dbReference>
<dbReference type="PROSITE" id="PS50878">
    <property type="entry name" value="RT_POL"/>
    <property type="match status" value="1"/>
</dbReference>
<keyword evidence="13" id="KW-0239">DNA-directed DNA polymerase</keyword>
<keyword evidence="6" id="KW-0064">Aspartyl protease</keyword>
<dbReference type="AlphaFoldDB" id="M5C3J4"/>
<dbReference type="InterPro" id="IPR041588">
    <property type="entry name" value="Integrase_H2C2"/>
</dbReference>
<dbReference type="InterPro" id="IPR043502">
    <property type="entry name" value="DNA/RNA_pol_sf"/>
</dbReference>
<dbReference type="FunFam" id="3.10.20.370:FF:000001">
    <property type="entry name" value="Retrovirus-related Pol polyprotein from transposon 17.6-like protein"/>
    <property type="match status" value="1"/>
</dbReference>
<evidence type="ECO:0000256" key="6">
    <source>
        <dbReference type="ARBA" id="ARBA00022750"/>
    </source>
</evidence>
<evidence type="ECO:0000256" key="1">
    <source>
        <dbReference type="ARBA" id="ARBA00022670"/>
    </source>
</evidence>
<dbReference type="InterPro" id="IPR050951">
    <property type="entry name" value="Retrovirus_Pol_polyprotein"/>
</dbReference>
<dbReference type="GO" id="GO:0003887">
    <property type="term" value="F:DNA-directed DNA polymerase activity"/>
    <property type="evidence" value="ECO:0007669"/>
    <property type="project" value="UniProtKB-KW"/>
</dbReference>
<dbReference type="PROSITE" id="PS50994">
    <property type="entry name" value="INTEGRASE"/>
    <property type="match status" value="1"/>
</dbReference>
<dbReference type="Gene3D" id="3.30.70.270">
    <property type="match status" value="2"/>
</dbReference>
<keyword evidence="14" id="KW-0238">DNA-binding</keyword>
<keyword evidence="2" id="KW-0808">Transferase</keyword>
<dbReference type="Pfam" id="PF00665">
    <property type="entry name" value="rve"/>
    <property type="match status" value="1"/>
</dbReference>
<name>M5C3J4_THACB</name>
<dbReference type="GO" id="GO:0006338">
    <property type="term" value="P:chromatin remodeling"/>
    <property type="evidence" value="ECO:0007669"/>
    <property type="project" value="UniProtKB-ARBA"/>
</dbReference>
<proteinExistence type="predicted"/>
<dbReference type="EMBL" id="CAOJ01006489">
    <property type="protein sequence ID" value="CCO30467.1"/>
    <property type="molecule type" value="Genomic_DNA"/>
</dbReference>
<dbReference type="GO" id="GO:0003723">
    <property type="term" value="F:RNA binding"/>
    <property type="evidence" value="ECO:0007669"/>
    <property type="project" value="UniProtKB-KW"/>
</dbReference>
<dbReference type="FunFam" id="1.10.340.70:FF:000001">
    <property type="entry name" value="Retrovirus-related Pol polyprotein from transposon gypsy-like Protein"/>
    <property type="match status" value="1"/>
</dbReference>
<dbReference type="SUPFAM" id="SSF53098">
    <property type="entry name" value="Ribonuclease H-like"/>
    <property type="match status" value="1"/>
</dbReference>
<evidence type="ECO:0000259" key="18">
    <source>
        <dbReference type="PROSITE" id="PS50994"/>
    </source>
</evidence>
<keyword evidence="8" id="KW-0378">Hydrolase</keyword>
<gene>
    <name evidence="19" type="ORF">BN14_04496</name>
</gene>
<dbReference type="GO" id="GO:0004190">
    <property type="term" value="F:aspartic-type endopeptidase activity"/>
    <property type="evidence" value="ECO:0007669"/>
    <property type="project" value="UniProtKB-KW"/>
</dbReference>
<evidence type="ECO:0000256" key="7">
    <source>
        <dbReference type="ARBA" id="ARBA00022759"/>
    </source>
</evidence>
<keyword evidence="3" id="KW-0548">Nucleotidyltransferase</keyword>
<dbReference type="Pfam" id="PF17921">
    <property type="entry name" value="Integrase_H2C2"/>
    <property type="match status" value="1"/>
</dbReference>
<keyword evidence="4" id="KW-0540">Nuclease</keyword>
<evidence type="ECO:0000256" key="9">
    <source>
        <dbReference type="ARBA" id="ARBA00022842"/>
    </source>
</evidence>
<dbReference type="CDD" id="cd01647">
    <property type="entry name" value="RT_LTR"/>
    <property type="match status" value="1"/>
</dbReference>
<dbReference type="InterPro" id="IPR016197">
    <property type="entry name" value="Chromo-like_dom_sf"/>
</dbReference>
<dbReference type="GO" id="GO:0006508">
    <property type="term" value="P:proteolysis"/>
    <property type="evidence" value="ECO:0007669"/>
    <property type="project" value="UniProtKB-KW"/>
</dbReference>
<dbReference type="PROSITE" id="PS50013">
    <property type="entry name" value="CHROMO_2"/>
    <property type="match status" value="1"/>
</dbReference>
<evidence type="ECO:0000256" key="13">
    <source>
        <dbReference type="ARBA" id="ARBA00022932"/>
    </source>
</evidence>
<dbReference type="SUPFAM" id="SSF54160">
    <property type="entry name" value="Chromo domain-like"/>
    <property type="match status" value="1"/>
</dbReference>
<keyword evidence="1" id="KW-0645">Protease</keyword>
<keyword evidence="12" id="KW-0695">RNA-directed DNA polymerase</keyword>
<dbReference type="InterPro" id="IPR036397">
    <property type="entry name" value="RNaseH_sf"/>
</dbReference>
<keyword evidence="15" id="KW-0233">DNA recombination</keyword>
<evidence type="ECO:0000256" key="15">
    <source>
        <dbReference type="ARBA" id="ARBA00023172"/>
    </source>
</evidence>
<comment type="caution">
    <text evidence="19">The sequence shown here is derived from an EMBL/GenBank/DDBJ whole genome shotgun (WGS) entry which is preliminary data.</text>
</comment>
<keyword evidence="5" id="KW-0479">Metal-binding</keyword>
<keyword evidence="11" id="KW-0229">DNA integration</keyword>
<protein>
    <submittedName>
        <fullName evidence="19">Retrotransposable element Tf2 155 kDa protein type 1</fullName>
    </submittedName>
</protein>
<dbReference type="InterPro" id="IPR001584">
    <property type="entry name" value="Integrase_cat-core"/>
</dbReference>
<feature type="domain" description="Integrase catalytic" evidence="18">
    <location>
        <begin position="437"/>
        <end position="596"/>
    </location>
</feature>
<evidence type="ECO:0000256" key="14">
    <source>
        <dbReference type="ARBA" id="ARBA00023125"/>
    </source>
</evidence>
<evidence type="ECO:0000313" key="19">
    <source>
        <dbReference type="EMBL" id="CCO30467.1"/>
    </source>
</evidence>
<keyword evidence="7" id="KW-0255">Endonuclease</keyword>
<dbReference type="SUPFAM" id="SSF56672">
    <property type="entry name" value="DNA/RNA polymerases"/>
    <property type="match status" value="1"/>
</dbReference>
<dbReference type="Gene3D" id="2.40.50.40">
    <property type="match status" value="1"/>
</dbReference>
<dbReference type="Pfam" id="PF00078">
    <property type="entry name" value="RVT_1"/>
    <property type="match status" value="1"/>
</dbReference>
<sequence length="1039" mass="118577">MNNIFRDLLDITVIVYLDDILIFSNSREEHVQHVTEVLSCLQKHNLFCSPSKCVFFVTEVTYIGLVVTPEGISMEQEKVKAIQEWPEPKNVKQVQSFLGFANFYRCFVHDFSCLAHPLTSLTQKDQPWVWEAAQKEAFQQIRIAISKEPTLVHPDESQPYTLETDASGAAMGAVLSQRKDDGRLHPVAFMSASFSPAELDYDTHDKELLAIICAFEHWRIFLEGTEHPVTVLTDHKNLEYWKSARTFNRRHARWHLILASYNFVIAYWPGKQSQKPDTLSRRMDHNEIEPSPQIMLPETQFEGFGAEVTTLLPEQIKEALQDDPSLDTVIAAAADPDSMPHSVAAKFKDYTLQDGLLLYQGRIVVPDEPEIKQQLLSHFHDSPGSGHQGRARTLELISHHYYWPAMKFQVNRYVESCEICQRNKGHVQHFALNLLSVPAGPWEDVSYDFIVKLPKCRGSDSILVVVDRFSKMVHFIPCMETATAEDVAQLFLEHVWKLHGTPKQTVSDRGPTFNSKFLRAQYKALHIAPSYSTAYHPQSDGQTEIKNPWLESFLRPFINHRQSDWVEWLPLAEFAHNNARSKATGKSPFGIVYGHSPMISPALEPTGSPAADDRAKQLADTIQEVQASIKWAQERYKQADKGKPPPEFAPGDKVWLLAFNITSQWPNKKLDHKQYGPFSVLERIGSHAYCLALPEKMKIHDVFHVSLLTAYKSDTEFNHHFTLPPSVITAEGKEEYEVDKFVDWAAEDGIWKYRVRWRGYVPHEDIGEPATDLQHCVDQLRKFFANYPAVPKADDSIPTDTPKVKKGRLLKRPNKPKTARFASFLEAMKDKLGSAANISHVLLYASSRHNIWCVRRNTYKHPRWGFMYWLDPKAKEGPQSLCNICVYHWWHFLASTPLAFQDFVQWHCQGFLTLPPVVSAPLSAQELHAAVHNFVLLYPADMPPVPASSPPFSNTLSNSEESLATPSAETFALLAFQSANIPTPPQGLWQSPPSPPVDIWQPFSFKGWNQDKIQRHGEAFNPDYRQGEEEMLFRLSDWL</sequence>
<dbReference type="GO" id="GO:0006310">
    <property type="term" value="P:DNA recombination"/>
    <property type="evidence" value="ECO:0007669"/>
    <property type="project" value="UniProtKB-KW"/>
</dbReference>
<feature type="domain" description="Chromo" evidence="16">
    <location>
        <begin position="736"/>
        <end position="795"/>
    </location>
</feature>
<feature type="domain" description="Reverse transcriptase" evidence="17">
    <location>
        <begin position="1"/>
        <end position="67"/>
    </location>
</feature>
<evidence type="ECO:0000256" key="10">
    <source>
        <dbReference type="ARBA" id="ARBA00022884"/>
    </source>
</evidence>
<dbReference type="InterPro" id="IPR041373">
    <property type="entry name" value="RT_RNaseH"/>
</dbReference>
<dbReference type="FunFam" id="3.30.70.270:FF:000020">
    <property type="entry name" value="Transposon Tf2-6 polyprotein-like Protein"/>
    <property type="match status" value="1"/>
</dbReference>
<evidence type="ECO:0000259" key="17">
    <source>
        <dbReference type="PROSITE" id="PS50878"/>
    </source>
</evidence>
<dbReference type="Gene3D" id="1.10.340.70">
    <property type="match status" value="1"/>
</dbReference>
<dbReference type="InterPro" id="IPR043128">
    <property type="entry name" value="Rev_trsase/Diguanyl_cyclase"/>
</dbReference>
<evidence type="ECO:0000256" key="3">
    <source>
        <dbReference type="ARBA" id="ARBA00022695"/>
    </source>
</evidence>
<keyword evidence="9" id="KW-0460">Magnesium</keyword>
<dbReference type="Gene3D" id="3.30.420.10">
    <property type="entry name" value="Ribonuclease H-like superfamily/Ribonuclease H"/>
    <property type="match status" value="1"/>
</dbReference>
<organism evidence="19 20">
    <name type="scientific">Thanatephorus cucumeris (strain AG1-IB / isolate 7/3/14)</name>
    <name type="common">Lettuce bottom rot fungus</name>
    <name type="synonym">Rhizoctonia solani</name>
    <dbReference type="NCBI Taxonomy" id="1108050"/>
    <lineage>
        <taxon>Eukaryota</taxon>
        <taxon>Fungi</taxon>
        <taxon>Dikarya</taxon>
        <taxon>Basidiomycota</taxon>
        <taxon>Agaricomycotina</taxon>
        <taxon>Agaricomycetes</taxon>
        <taxon>Cantharellales</taxon>
        <taxon>Ceratobasidiaceae</taxon>
        <taxon>Rhizoctonia</taxon>
        <taxon>Rhizoctonia solani AG-1</taxon>
    </lineage>
</organism>